<organism evidence="2 3">
    <name type="scientific">Phytohabitans aurantiacus</name>
    <dbReference type="NCBI Taxonomy" id="3016789"/>
    <lineage>
        <taxon>Bacteria</taxon>
        <taxon>Bacillati</taxon>
        <taxon>Actinomycetota</taxon>
        <taxon>Actinomycetes</taxon>
        <taxon>Micromonosporales</taxon>
        <taxon>Micromonosporaceae</taxon>
    </lineage>
</organism>
<dbReference type="RefSeq" id="WP_281900719.1">
    <property type="nucleotide sequence ID" value="NZ_BSDI01000032.1"/>
</dbReference>
<proteinExistence type="predicted"/>
<dbReference type="Gene3D" id="3.90.950.20">
    <property type="entry name" value="CinA-like"/>
    <property type="match status" value="1"/>
</dbReference>
<dbReference type="NCBIfam" id="TIGR00199">
    <property type="entry name" value="PncC_domain"/>
    <property type="match status" value="1"/>
</dbReference>
<dbReference type="InterPro" id="IPR036653">
    <property type="entry name" value="CinA-like_C"/>
</dbReference>
<protein>
    <submittedName>
        <fullName evidence="2">Competence protein</fullName>
    </submittedName>
</protein>
<dbReference type="EMBL" id="BSDI01000032">
    <property type="protein sequence ID" value="GLI00433.1"/>
    <property type="molecule type" value="Genomic_DNA"/>
</dbReference>
<evidence type="ECO:0000259" key="1">
    <source>
        <dbReference type="Pfam" id="PF02464"/>
    </source>
</evidence>
<name>A0ABQ5R287_9ACTN</name>
<comment type="caution">
    <text evidence="2">The sequence shown here is derived from an EMBL/GenBank/DDBJ whole genome shotgun (WGS) entry which is preliminary data.</text>
</comment>
<evidence type="ECO:0000313" key="3">
    <source>
        <dbReference type="Proteomes" id="UP001144280"/>
    </source>
</evidence>
<accession>A0ABQ5R287</accession>
<gene>
    <name evidence="2" type="ORF">Pa4123_57090</name>
</gene>
<dbReference type="SUPFAM" id="SSF142433">
    <property type="entry name" value="CinA-like"/>
    <property type="match status" value="1"/>
</dbReference>
<dbReference type="Pfam" id="PF02464">
    <property type="entry name" value="CinA"/>
    <property type="match status" value="1"/>
</dbReference>
<dbReference type="Proteomes" id="UP001144280">
    <property type="component" value="Unassembled WGS sequence"/>
</dbReference>
<keyword evidence="3" id="KW-1185">Reference proteome</keyword>
<feature type="domain" description="CinA C-terminal" evidence="1">
    <location>
        <begin position="5"/>
        <end position="151"/>
    </location>
</feature>
<reference evidence="2" key="1">
    <citation type="submission" date="2022-12" db="EMBL/GenBank/DDBJ databases">
        <title>New Phytohabitans aurantiacus sp. RD004123 nov., an actinomycete isolated from soil.</title>
        <authorList>
            <person name="Triningsih D.W."/>
            <person name="Harunari E."/>
            <person name="Igarashi Y."/>
        </authorList>
    </citation>
    <scope>NUCLEOTIDE SEQUENCE</scope>
    <source>
        <strain evidence="2">RD004123</strain>
    </source>
</reference>
<dbReference type="InterPro" id="IPR008136">
    <property type="entry name" value="CinA_C"/>
</dbReference>
<sequence>MTVDTLVRALIERRETVAAVESLTGGLLAATLVTVPGVSAVFRGGLVVYATDLKATLAGVPEKLLKERGPVDPDVAVALAHGGRERCRADWGLSTTGVAGPEPQDGVPVGTVYVAVAGPAASSVRRLVLAGDRQAIRVAAVDAAFSLLGERLAVR</sequence>
<evidence type="ECO:0000313" key="2">
    <source>
        <dbReference type="EMBL" id="GLI00433.1"/>
    </source>
</evidence>